<protein>
    <recommendedName>
        <fullName evidence="9">Transcriptional regulatory protein</fullName>
    </recommendedName>
</protein>
<dbReference type="AlphaFoldDB" id="A0A1I4JNN2"/>
<sequence>MIKVMIVEDDPMVAEFNKCYLELVEGFALQALVHSADEAFSVLDQAEIDLIMLDIFMPGMNGLDFLINLRQQGKSVDVIVITAACDNNHIKKALQFGAVDYIIKPFQFERLNSALLGYKGLVGLMEQDVLNQVELDQCILYKEQSVAAKLPKGVDRNTLNVIWRKIQELGQSPFSTEEIASQIGVSRVSMRKYLEFLKQIGSLKLELIYGTVGRPIYKYRCIHTMNNFIHRYL</sequence>
<evidence type="ECO:0000259" key="11">
    <source>
        <dbReference type="PROSITE" id="PS50110"/>
    </source>
</evidence>
<dbReference type="PIRSF" id="PIRSF006171">
    <property type="entry name" value="RR_citrat_malat"/>
    <property type="match status" value="1"/>
</dbReference>
<keyword evidence="3 10" id="KW-0597">Phosphoprotein</keyword>
<keyword evidence="4 9" id="KW-0902">Two-component regulatory system</keyword>
<feature type="domain" description="Response regulatory" evidence="11">
    <location>
        <begin position="3"/>
        <end position="119"/>
    </location>
</feature>
<keyword evidence="7 9" id="KW-0010">Activator</keyword>
<evidence type="ECO:0000256" key="5">
    <source>
        <dbReference type="ARBA" id="ARBA00023015"/>
    </source>
</evidence>
<dbReference type="SMART" id="SM00448">
    <property type="entry name" value="REC"/>
    <property type="match status" value="1"/>
</dbReference>
<accession>A0A1I4JNN2</accession>
<proteinExistence type="predicted"/>
<organism evidence="12 13">
    <name type="scientific">Pelosinus propionicus DSM 13327</name>
    <dbReference type="NCBI Taxonomy" id="1123291"/>
    <lineage>
        <taxon>Bacteria</taxon>
        <taxon>Bacillati</taxon>
        <taxon>Bacillota</taxon>
        <taxon>Negativicutes</taxon>
        <taxon>Selenomonadales</taxon>
        <taxon>Sporomusaceae</taxon>
        <taxon>Pelosinus</taxon>
    </lineage>
</organism>
<evidence type="ECO:0000256" key="4">
    <source>
        <dbReference type="ARBA" id="ARBA00023012"/>
    </source>
</evidence>
<dbReference type="SUPFAM" id="SSF52172">
    <property type="entry name" value="CheY-like"/>
    <property type="match status" value="1"/>
</dbReference>
<dbReference type="GO" id="GO:0003677">
    <property type="term" value="F:DNA binding"/>
    <property type="evidence" value="ECO:0007669"/>
    <property type="project" value="UniProtKB-KW"/>
</dbReference>
<dbReference type="InterPro" id="IPR051271">
    <property type="entry name" value="2C-system_Tx_regulators"/>
</dbReference>
<dbReference type="Pfam" id="PF00072">
    <property type="entry name" value="Response_reg"/>
    <property type="match status" value="1"/>
</dbReference>
<evidence type="ECO:0000256" key="7">
    <source>
        <dbReference type="ARBA" id="ARBA00023159"/>
    </source>
</evidence>
<feature type="modified residue" description="4-aspartylphosphate" evidence="10">
    <location>
        <position position="54"/>
    </location>
</feature>
<dbReference type="EMBL" id="FOTS01000013">
    <property type="protein sequence ID" value="SFL67843.1"/>
    <property type="molecule type" value="Genomic_DNA"/>
</dbReference>
<dbReference type="STRING" id="1123291.SAMN04490355_101332"/>
<dbReference type="PANTHER" id="PTHR45526:SF1">
    <property type="entry name" value="TRANSCRIPTIONAL REGULATORY PROTEIN DCUR-RELATED"/>
    <property type="match status" value="1"/>
</dbReference>
<evidence type="ECO:0000313" key="13">
    <source>
        <dbReference type="Proteomes" id="UP000199520"/>
    </source>
</evidence>
<keyword evidence="2 9" id="KW-0963">Cytoplasm</keyword>
<evidence type="ECO:0000256" key="1">
    <source>
        <dbReference type="ARBA" id="ARBA00004496"/>
    </source>
</evidence>
<reference evidence="13" key="1">
    <citation type="submission" date="2016-10" db="EMBL/GenBank/DDBJ databases">
        <authorList>
            <person name="Varghese N."/>
            <person name="Submissions S."/>
        </authorList>
    </citation>
    <scope>NUCLEOTIDE SEQUENCE [LARGE SCALE GENOMIC DNA]</scope>
    <source>
        <strain evidence="13">DSM 13327</strain>
    </source>
</reference>
<dbReference type="InterPro" id="IPR024187">
    <property type="entry name" value="Sig_transdc_resp-reg_cit/mal"/>
</dbReference>
<evidence type="ECO:0000256" key="9">
    <source>
        <dbReference type="PIRNR" id="PIRNR006171"/>
    </source>
</evidence>
<evidence type="ECO:0000256" key="8">
    <source>
        <dbReference type="ARBA" id="ARBA00023163"/>
    </source>
</evidence>
<dbReference type="InterPro" id="IPR001789">
    <property type="entry name" value="Sig_transdc_resp-reg_receiver"/>
</dbReference>
<comment type="subcellular location">
    <subcellularLocation>
        <location evidence="1 9">Cytoplasm</location>
    </subcellularLocation>
</comment>
<dbReference type="PROSITE" id="PS50110">
    <property type="entry name" value="RESPONSE_REGULATORY"/>
    <property type="match status" value="1"/>
</dbReference>
<dbReference type="InterPro" id="IPR011006">
    <property type="entry name" value="CheY-like_superfamily"/>
</dbReference>
<evidence type="ECO:0000256" key="3">
    <source>
        <dbReference type="ARBA" id="ARBA00022553"/>
    </source>
</evidence>
<dbReference type="GO" id="GO:0003700">
    <property type="term" value="F:DNA-binding transcription factor activity"/>
    <property type="evidence" value="ECO:0007669"/>
    <property type="project" value="InterPro"/>
</dbReference>
<dbReference type="GO" id="GO:0000156">
    <property type="term" value="F:phosphorelay response regulator activity"/>
    <property type="evidence" value="ECO:0007669"/>
    <property type="project" value="TreeGrafter"/>
</dbReference>
<evidence type="ECO:0000256" key="2">
    <source>
        <dbReference type="ARBA" id="ARBA00022490"/>
    </source>
</evidence>
<dbReference type="RefSeq" id="WP_090935423.1">
    <property type="nucleotide sequence ID" value="NZ_FOTS01000013.1"/>
</dbReference>
<dbReference type="GO" id="GO:0005737">
    <property type="term" value="C:cytoplasm"/>
    <property type="evidence" value="ECO:0007669"/>
    <property type="project" value="UniProtKB-SubCell"/>
</dbReference>
<keyword evidence="8 9" id="KW-0804">Transcription</keyword>
<gene>
    <name evidence="12" type="ORF">SAMN04490355_101332</name>
</gene>
<evidence type="ECO:0000256" key="10">
    <source>
        <dbReference type="PROSITE-ProRule" id="PRU00169"/>
    </source>
</evidence>
<evidence type="ECO:0000313" key="12">
    <source>
        <dbReference type="EMBL" id="SFL67843.1"/>
    </source>
</evidence>
<dbReference type="PANTHER" id="PTHR45526">
    <property type="entry name" value="TRANSCRIPTIONAL REGULATORY PROTEIN DPIA"/>
    <property type="match status" value="1"/>
</dbReference>
<evidence type="ECO:0000256" key="6">
    <source>
        <dbReference type="ARBA" id="ARBA00023125"/>
    </source>
</evidence>
<name>A0A1I4JNN2_9FIRM</name>
<keyword evidence="13" id="KW-1185">Reference proteome</keyword>
<dbReference type="CDD" id="cd19925">
    <property type="entry name" value="REC_citrate_TCS"/>
    <property type="match status" value="1"/>
</dbReference>
<dbReference type="Proteomes" id="UP000199520">
    <property type="component" value="Unassembled WGS sequence"/>
</dbReference>
<dbReference type="OrthoDB" id="9759232at2"/>
<keyword evidence="5 9" id="KW-0805">Transcription regulation</keyword>
<dbReference type="Gene3D" id="3.40.50.2300">
    <property type="match status" value="1"/>
</dbReference>
<keyword evidence="6 9" id="KW-0238">DNA-binding</keyword>